<dbReference type="RefSeq" id="XP_021879580.1">
    <property type="nucleotide sequence ID" value="XM_022020909.1"/>
</dbReference>
<dbReference type="InterPro" id="IPR005314">
    <property type="entry name" value="Peptidase_C50"/>
</dbReference>
<dbReference type="Pfam" id="PF03568">
    <property type="entry name" value="Separin_C"/>
    <property type="match status" value="1"/>
</dbReference>
<dbReference type="GeneID" id="33562753"/>
<evidence type="ECO:0000256" key="2">
    <source>
        <dbReference type="ARBA" id="ARBA00012489"/>
    </source>
</evidence>
<protein>
    <recommendedName>
        <fullName evidence="2">separase</fullName>
        <ecNumber evidence="2">3.4.22.49</ecNumber>
    </recommendedName>
</protein>
<dbReference type="GO" id="GO:0005634">
    <property type="term" value="C:nucleus"/>
    <property type="evidence" value="ECO:0007669"/>
    <property type="project" value="InterPro"/>
</dbReference>
<gene>
    <name evidence="6" type="ORF">BCR41DRAFT_308327</name>
</gene>
<proteinExistence type="predicted"/>
<dbReference type="InParanoid" id="A0A1Y2GJ21"/>
<dbReference type="GO" id="GO:0072686">
    <property type="term" value="C:mitotic spindle"/>
    <property type="evidence" value="ECO:0007669"/>
    <property type="project" value="TreeGrafter"/>
</dbReference>
<dbReference type="GO" id="GO:0051307">
    <property type="term" value="P:meiotic chromosome separation"/>
    <property type="evidence" value="ECO:0007669"/>
    <property type="project" value="TreeGrafter"/>
</dbReference>
<evidence type="ECO:0000313" key="6">
    <source>
        <dbReference type="EMBL" id="ORZ11265.1"/>
    </source>
</evidence>
<reference evidence="6 7" key="1">
    <citation type="submission" date="2016-07" db="EMBL/GenBank/DDBJ databases">
        <title>Pervasive Adenine N6-methylation of Active Genes in Fungi.</title>
        <authorList>
            <consortium name="DOE Joint Genome Institute"/>
            <person name="Mondo S.J."/>
            <person name="Dannebaum R.O."/>
            <person name="Kuo R.C."/>
            <person name="Labutti K."/>
            <person name="Haridas S."/>
            <person name="Kuo A."/>
            <person name="Salamov A."/>
            <person name="Ahrendt S.R."/>
            <person name="Lipzen A."/>
            <person name="Sullivan W."/>
            <person name="Andreopoulos W.B."/>
            <person name="Clum A."/>
            <person name="Lindquist E."/>
            <person name="Daum C."/>
            <person name="Ramamoorthy G.K."/>
            <person name="Gryganskyi A."/>
            <person name="Culley D."/>
            <person name="Magnuson J.K."/>
            <person name="James T.Y."/>
            <person name="O'Malley M.A."/>
            <person name="Stajich J.E."/>
            <person name="Spatafora J.W."/>
            <person name="Visel A."/>
            <person name="Grigoriev I.V."/>
        </authorList>
    </citation>
    <scope>NUCLEOTIDE SEQUENCE [LARGE SCALE GENOMIC DNA]</scope>
    <source>
        <strain evidence="6 7">NRRL 3116</strain>
    </source>
</reference>
<dbReference type="GO" id="GO:0006508">
    <property type="term" value="P:proteolysis"/>
    <property type="evidence" value="ECO:0007669"/>
    <property type="project" value="InterPro"/>
</dbReference>
<accession>A0A1Y2GJ21</accession>
<keyword evidence="7" id="KW-1185">Reference proteome</keyword>
<sequence>MDVEREVNQEHEINIERDVLYVNRMRAGATPLVLRLPLNRGYQREDDHQNLGFETLAQTSSKQHSAATSSVKFAQAPMELTREAKAEWWRQRQRLDERLYTLLCLIQDQWLGGLKGIIQSHNTPVNEENLMNFKRALEWIMSQAVHSMSTASTGAEAGTPDQDESTAASSKDSILQLEINLKDLIYFLLDAYLYNGAVQFGKIALQIKKALCCYWEAETEAKNNGFDDGAHVILILDKHLQIFPWESCPVLREEAVSRVPSIWFLRDRILQQKYCIFKVDPQKTFYILNPGGDLKNTEDEFKEYVESQQGWGGVTGRAPLDLECINGLSKHDLYIYFGHSGGEQYIRSTQIRQLGHCAVSLLLGCSSGCLKGDGEFDPTGNVMNYLLAGCPTIVANLWDVTDKDLDRFSMATFQMWELKSYDDCEPQLSLVEAVKEAREKCKLKYLVGAASVVYGIPCFLKSYGV</sequence>
<keyword evidence="4" id="KW-0159">Chromosome partition</keyword>
<evidence type="ECO:0000313" key="7">
    <source>
        <dbReference type="Proteomes" id="UP000193648"/>
    </source>
</evidence>
<evidence type="ECO:0000256" key="1">
    <source>
        <dbReference type="ARBA" id="ARBA00000451"/>
    </source>
</evidence>
<name>A0A1Y2GJ21_9FUNG</name>
<dbReference type="InterPro" id="IPR030397">
    <property type="entry name" value="SEPARIN_core_dom"/>
</dbReference>
<dbReference type="PROSITE" id="PS51700">
    <property type="entry name" value="SEPARIN"/>
    <property type="match status" value="1"/>
</dbReference>
<dbReference type="EC" id="3.4.22.49" evidence="2"/>
<dbReference type="Proteomes" id="UP000193648">
    <property type="component" value="Unassembled WGS sequence"/>
</dbReference>
<dbReference type="STRING" id="64571.A0A1Y2GJ21"/>
<dbReference type="PANTHER" id="PTHR12792">
    <property type="entry name" value="EXTRA SPINDLE POLES 1-RELATED"/>
    <property type="match status" value="1"/>
</dbReference>
<dbReference type="PANTHER" id="PTHR12792:SF0">
    <property type="entry name" value="SEPARIN"/>
    <property type="match status" value="1"/>
</dbReference>
<dbReference type="GO" id="GO:0004197">
    <property type="term" value="F:cysteine-type endopeptidase activity"/>
    <property type="evidence" value="ECO:0007669"/>
    <property type="project" value="InterPro"/>
</dbReference>
<dbReference type="OrthoDB" id="10255632at2759"/>
<evidence type="ECO:0000256" key="3">
    <source>
        <dbReference type="ARBA" id="ARBA00022801"/>
    </source>
</evidence>
<dbReference type="EMBL" id="MCFF01000028">
    <property type="protein sequence ID" value="ORZ11265.1"/>
    <property type="molecule type" value="Genomic_DNA"/>
</dbReference>
<evidence type="ECO:0000256" key="4">
    <source>
        <dbReference type="ARBA" id="ARBA00022829"/>
    </source>
</evidence>
<organism evidence="6 7">
    <name type="scientific">Lobosporangium transversale</name>
    <dbReference type="NCBI Taxonomy" id="64571"/>
    <lineage>
        <taxon>Eukaryota</taxon>
        <taxon>Fungi</taxon>
        <taxon>Fungi incertae sedis</taxon>
        <taxon>Mucoromycota</taxon>
        <taxon>Mortierellomycotina</taxon>
        <taxon>Mortierellomycetes</taxon>
        <taxon>Mortierellales</taxon>
        <taxon>Mortierellaceae</taxon>
        <taxon>Lobosporangium</taxon>
    </lineage>
</organism>
<keyword evidence="3" id="KW-0378">Hydrolase</keyword>
<feature type="domain" description="Peptidase C50" evidence="5">
    <location>
        <begin position="281"/>
        <end position="376"/>
    </location>
</feature>
<dbReference type="GO" id="GO:0044732">
    <property type="term" value="C:mitotic spindle pole body"/>
    <property type="evidence" value="ECO:0007669"/>
    <property type="project" value="TreeGrafter"/>
</dbReference>
<dbReference type="GO" id="GO:0005737">
    <property type="term" value="C:cytoplasm"/>
    <property type="evidence" value="ECO:0007669"/>
    <property type="project" value="TreeGrafter"/>
</dbReference>
<comment type="catalytic activity">
    <reaction evidence="1">
        <text>All bonds known to be hydrolyzed by this endopeptidase have arginine in P1 and an acidic residue in P4. P6 is often occupied by an acidic residue or by a hydroxy-amino-acid residue, the phosphorylation of which enhances cleavage.</text>
        <dbReference type="EC" id="3.4.22.49"/>
    </reaction>
</comment>
<comment type="caution">
    <text evidence="6">The sequence shown here is derived from an EMBL/GenBank/DDBJ whole genome shotgun (WGS) entry which is preliminary data.</text>
</comment>
<dbReference type="AlphaFoldDB" id="A0A1Y2GJ21"/>
<evidence type="ECO:0000259" key="5">
    <source>
        <dbReference type="PROSITE" id="PS51700"/>
    </source>
</evidence>